<name>A0A1Y1SDQ3_9GAMM</name>
<reference evidence="1 2" key="1">
    <citation type="submission" date="2013-04" db="EMBL/GenBank/DDBJ databases">
        <title>Oceanococcus atlanticus 22II-S10r2 Genome Sequencing.</title>
        <authorList>
            <person name="Lai Q."/>
            <person name="Li G."/>
            <person name="Shao Z."/>
        </authorList>
    </citation>
    <scope>NUCLEOTIDE SEQUENCE [LARGE SCALE GENOMIC DNA]</scope>
    <source>
        <strain evidence="1 2">22II-S10r2</strain>
    </source>
</reference>
<dbReference type="Pfam" id="PF05545">
    <property type="entry name" value="FixQ"/>
    <property type="match status" value="1"/>
</dbReference>
<sequence length="46" mass="5124">MLSGLMTAAAFAAFIGVVVWAYSRDRHNDFRQAARLPLDDDCGEHQ</sequence>
<protein>
    <submittedName>
        <fullName evidence="1">Cytochrome c oxidase subunit CcoQ</fullName>
    </submittedName>
</protein>
<comment type="caution">
    <text evidence="1">The sequence shown here is derived from an EMBL/GenBank/DDBJ whole genome shotgun (WGS) entry which is preliminary data.</text>
</comment>
<keyword evidence="2" id="KW-1185">Reference proteome</keyword>
<organism evidence="1 2">
    <name type="scientific">Oceanococcus atlanticus</name>
    <dbReference type="NCBI Taxonomy" id="1317117"/>
    <lineage>
        <taxon>Bacteria</taxon>
        <taxon>Pseudomonadati</taxon>
        <taxon>Pseudomonadota</taxon>
        <taxon>Gammaproteobacteria</taxon>
        <taxon>Chromatiales</taxon>
        <taxon>Oceanococcaceae</taxon>
        <taxon>Oceanococcus</taxon>
    </lineage>
</organism>
<proteinExistence type="predicted"/>
<dbReference type="Proteomes" id="UP000192342">
    <property type="component" value="Unassembled WGS sequence"/>
</dbReference>
<accession>A0A1Y1SDQ3</accession>
<dbReference type="AlphaFoldDB" id="A0A1Y1SDQ3"/>
<evidence type="ECO:0000313" key="2">
    <source>
        <dbReference type="Proteomes" id="UP000192342"/>
    </source>
</evidence>
<gene>
    <name evidence="1" type="ORF">ATO7_08847</name>
</gene>
<dbReference type="EMBL" id="AQQV01000002">
    <property type="protein sequence ID" value="ORE87135.1"/>
    <property type="molecule type" value="Genomic_DNA"/>
</dbReference>
<dbReference type="InterPro" id="IPR008621">
    <property type="entry name" value="Cbb3-typ_cyt_oxidase_comp"/>
</dbReference>
<dbReference type="OrthoDB" id="6402501at2"/>
<evidence type="ECO:0000313" key="1">
    <source>
        <dbReference type="EMBL" id="ORE87135.1"/>
    </source>
</evidence>